<reference evidence="2 5" key="4">
    <citation type="journal article" date="2024" name="Microbiol. Resour. Announc.">
        <title>Genome annotations for the ascomycete fungi Trichoderma harzianum, Trichoderma aggressivum, and Purpureocillium lilacinum.</title>
        <authorList>
            <person name="Beijen E.P.W."/>
            <person name="Ohm R.A."/>
        </authorList>
    </citation>
    <scope>NUCLEOTIDE SEQUENCE [LARGE SCALE GENOMIC DNA]</scope>
    <source>
        <strain evidence="2 5">CBS 150709</strain>
    </source>
</reference>
<gene>
    <name evidence="3" type="ORF">PCL_09351</name>
    <name evidence="2" type="ORF">Purlil1_718</name>
</gene>
<evidence type="ECO:0000313" key="4">
    <source>
        <dbReference type="Proteomes" id="UP000245956"/>
    </source>
</evidence>
<dbReference type="Proteomes" id="UP000245956">
    <property type="component" value="Unassembled WGS sequence"/>
</dbReference>
<evidence type="ECO:0000313" key="5">
    <source>
        <dbReference type="Proteomes" id="UP001287286"/>
    </source>
</evidence>
<dbReference type="EMBL" id="JAWRVI010000002">
    <property type="protein sequence ID" value="KAK4095022.1"/>
    <property type="molecule type" value="Genomic_DNA"/>
</dbReference>
<dbReference type="Proteomes" id="UP001287286">
    <property type="component" value="Unassembled WGS sequence"/>
</dbReference>
<protein>
    <submittedName>
        <fullName evidence="3">Uncharacterized protein</fullName>
    </submittedName>
</protein>
<organism evidence="3 4">
    <name type="scientific">Purpureocillium lilacinum</name>
    <name type="common">Paecilomyces lilacinus</name>
    <dbReference type="NCBI Taxonomy" id="33203"/>
    <lineage>
        <taxon>Eukaryota</taxon>
        <taxon>Fungi</taxon>
        <taxon>Dikarya</taxon>
        <taxon>Ascomycota</taxon>
        <taxon>Pezizomycotina</taxon>
        <taxon>Sordariomycetes</taxon>
        <taxon>Hypocreomycetidae</taxon>
        <taxon>Hypocreales</taxon>
        <taxon>Ophiocordycipitaceae</taxon>
        <taxon>Purpureocillium</taxon>
    </lineage>
</organism>
<keyword evidence="5" id="KW-1185">Reference proteome</keyword>
<reference evidence="2" key="3">
    <citation type="submission" date="2023-11" db="EMBL/GenBank/DDBJ databases">
        <authorList>
            <person name="Beijen E."/>
            <person name="Ohm R.A."/>
        </authorList>
    </citation>
    <scope>NUCLEOTIDE SEQUENCE</scope>
    <source>
        <strain evidence="2">CBS 150709</strain>
    </source>
</reference>
<evidence type="ECO:0000256" key="1">
    <source>
        <dbReference type="SAM" id="MobiDB-lite"/>
    </source>
</evidence>
<sequence length="249" mass="26192">MEGGRDMTCAPHGAPHRRPATATAVLHLGPSAAAPIPTYASRRRGISTGTGTGTGIVVSFPQQGTAQLCFAPRCTTPPYGSSAEGDGVFVAGVGSCEPEEDIKIQDWAVSPAPSVYRAGAPCLIAYPRAHRTISRMQGQAAPGRAEAYPPGQSWIFGIRAQGSWPRRHTPRLVKFVPARPKIESRGSATNSYESPSELARPVVARRRRAPGSLGFENRGFGANVDGSKGASMGETNLQGDWEDKGLAGD</sequence>
<evidence type="ECO:0000313" key="3">
    <source>
        <dbReference type="EMBL" id="PWI74075.1"/>
    </source>
</evidence>
<proteinExistence type="predicted"/>
<accession>A0A2U3EHS8</accession>
<dbReference type="EMBL" id="LCWV01000004">
    <property type="protein sequence ID" value="PWI74075.1"/>
    <property type="molecule type" value="Genomic_DNA"/>
</dbReference>
<dbReference type="AlphaFoldDB" id="A0A2U3EHS8"/>
<reference evidence="3 4" key="2">
    <citation type="journal article" date="2016" name="Front. Microbiol.">
        <title>Genome and transcriptome sequences reveal the specific parasitism of the nematophagous Purpureocillium lilacinum 36-1.</title>
        <authorList>
            <person name="Xie J."/>
            <person name="Li S."/>
            <person name="Mo C."/>
            <person name="Xiao X."/>
            <person name="Peng D."/>
            <person name="Wang G."/>
            <person name="Xiao Y."/>
        </authorList>
    </citation>
    <scope>NUCLEOTIDE SEQUENCE [LARGE SCALE GENOMIC DNA]</scope>
    <source>
        <strain evidence="3 4">36-1</strain>
    </source>
</reference>
<evidence type="ECO:0000313" key="2">
    <source>
        <dbReference type="EMBL" id="KAK4095022.1"/>
    </source>
</evidence>
<feature type="region of interest" description="Disordered" evidence="1">
    <location>
        <begin position="183"/>
        <end position="249"/>
    </location>
</feature>
<comment type="caution">
    <text evidence="3">The sequence shown here is derived from an EMBL/GenBank/DDBJ whole genome shotgun (WGS) entry which is preliminary data.</text>
</comment>
<name>A0A2U3EHS8_PURLI</name>
<reference evidence="3" key="1">
    <citation type="submission" date="2015-05" db="EMBL/GenBank/DDBJ databases">
        <authorList>
            <person name="Wang D.B."/>
            <person name="Wang M."/>
        </authorList>
    </citation>
    <scope>NUCLEOTIDE SEQUENCE</scope>
    <source>
        <strain evidence="3">36-1</strain>
    </source>
</reference>